<organism evidence="1 2">
    <name type="scientific">Candidatus Epulonipiscium fishelsonii</name>
    <dbReference type="NCBI Taxonomy" id="77094"/>
    <lineage>
        <taxon>Bacteria</taxon>
        <taxon>Bacillati</taxon>
        <taxon>Bacillota</taxon>
        <taxon>Clostridia</taxon>
        <taxon>Lachnospirales</taxon>
        <taxon>Lachnospiraceae</taxon>
        <taxon>Candidatus Epulonipiscium</taxon>
    </lineage>
</organism>
<evidence type="ECO:0000313" key="1">
    <source>
        <dbReference type="EMBL" id="ONI38494.1"/>
    </source>
</evidence>
<accession>A0ACC8X997</accession>
<name>A0ACC8X997_9FIRM</name>
<evidence type="ECO:0000313" key="2">
    <source>
        <dbReference type="Proteomes" id="UP000188605"/>
    </source>
</evidence>
<keyword evidence="2" id="KW-1185">Reference proteome</keyword>
<protein>
    <submittedName>
        <fullName evidence="1">Uncharacterized protein</fullName>
    </submittedName>
</protein>
<proteinExistence type="predicted"/>
<sequence length="216" mass="25775">MKQTEIIESYRNYMKDRIGIYMFFRDAFFVKPSEELVDKIKNIYLNNVEGEDIFDWEEPLFELSKMLNQDDNIKLDELKAEYTYLFIGPKKIPAPIFESVYHSDKRLLFTENTIDVRKIYQKSGLEVLRKNQIPDDHLAYEMEFMYYLAHKIESDITNENLESKVVATSKSFLEKHLLKWVPTFCANVEQYGESEFYKKICSSLLKFLVFDNDMLI</sequence>
<dbReference type="Proteomes" id="UP000188605">
    <property type="component" value="Unassembled WGS sequence"/>
</dbReference>
<dbReference type="EMBL" id="LJDB01000087">
    <property type="protein sequence ID" value="ONI38494.1"/>
    <property type="molecule type" value="Genomic_DNA"/>
</dbReference>
<reference evidence="1" key="1">
    <citation type="submission" date="2016-08" db="EMBL/GenBank/DDBJ databases">
        <authorList>
            <person name="Ngugi D.K."/>
            <person name="Miyake S."/>
            <person name="Stingl U."/>
        </authorList>
    </citation>
    <scope>NUCLEOTIDE SEQUENCE</scope>
    <source>
        <strain evidence="1">SCG-B11WGA-EpuloA1</strain>
    </source>
</reference>
<comment type="caution">
    <text evidence="1">The sequence shown here is derived from an EMBL/GenBank/DDBJ whole genome shotgun (WGS) entry which is preliminary data.</text>
</comment>
<gene>
    <name evidence="1" type="ORF">AN396_10700</name>
</gene>